<feature type="domain" description="Glycosyl transferase family 1" evidence="1">
    <location>
        <begin position="324"/>
        <end position="493"/>
    </location>
</feature>
<dbReference type="RefSeq" id="WP_267654880.1">
    <property type="nucleotide sequence ID" value="NZ_JAOVZR010000001.1"/>
</dbReference>
<comment type="caution">
    <text evidence="3">The sequence shown here is derived from an EMBL/GenBank/DDBJ whole genome shotgun (WGS) entry which is preliminary data.</text>
</comment>
<dbReference type="InterPro" id="IPR022622">
    <property type="entry name" value="DUF3492"/>
</dbReference>
<gene>
    <name evidence="3" type="primary">pelF</name>
    <name evidence="3" type="ORF">OEG84_17175</name>
</gene>
<reference evidence="3" key="1">
    <citation type="submission" date="2022-10" db="EMBL/GenBank/DDBJ databases">
        <title>Hoeflea sp. G2-23, isolated from marine algae.</title>
        <authorList>
            <person name="Kristyanto S."/>
            <person name="Kim J.M."/>
            <person name="Jeon C.O."/>
        </authorList>
    </citation>
    <scope>NUCLEOTIDE SEQUENCE</scope>
    <source>
        <strain evidence="3">G2-23</strain>
    </source>
</reference>
<evidence type="ECO:0000313" key="4">
    <source>
        <dbReference type="Proteomes" id="UP001073227"/>
    </source>
</evidence>
<dbReference type="InterPro" id="IPR001296">
    <property type="entry name" value="Glyco_trans_1"/>
</dbReference>
<dbReference type="Proteomes" id="UP001073227">
    <property type="component" value="Unassembled WGS sequence"/>
</dbReference>
<protein>
    <submittedName>
        <fullName evidence="3">GT4 family glycosyltransferase PelF</fullName>
    </submittedName>
</protein>
<dbReference type="PANTHER" id="PTHR12526">
    <property type="entry name" value="GLYCOSYLTRANSFERASE"/>
    <property type="match status" value="1"/>
</dbReference>
<dbReference type="Pfam" id="PF00534">
    <property type="entry name" value="Glycos_transf_1"/>
    <property type="match status" value="1"/>
</dbReference>
<feature type="domain" description="DUF3492" evidence="2">
    <location>
        <begin position="33"/>
        <end position="302"/>
    </location>
</feature>
<keyword evidence="4" id="KW-1185">Reference proteome</keyword>
<dbReference type="PANTHER" id="PTHR12526:SF608">
    <property type="entry name" value="PELF"/>
    <property type="match status" value="1"/>
</dbReference>
<dbReference type="EMBL" id="JAOVZR010000001">
    <property type="protein sequence ID" value="MCY0149395.1"/>
    <property type="molecule type" value="Genomic_DNA"/>
</dbReference>
<organism evidence="3 4">
    <name type="scientific">Hoeflea algicola</name>
    <dbReference type="NCBI Taxonomy" id="2983763"/>
    <lineage>
        <taxon>Bacteria</taxon>
        <taxon>Pseudomonadati</taxon>
        <taxon>Pseudomonadota</taxon>
        <taxon>Alphaproteobacteria</taxon>
        <taxon>Hyphomicrobiales</taxon>
        <taxon>Rhizobiaceae</taxon>
        <taxon>Hoeflea</taxon>
    </lineage>
</organism>
<dbReference type="Gene3D" id="3.40.50.2000">
    <property type="entry name" value="Glycogen Phosphorylase B"/>
    <property type="match status" value="2"/>
</dbReference>
<sequence>MNAPGGKIGHGDTYGRQQSLIDGCDPSFSLADDVCLITEGSYPFVLGGVSAWTQSLMEMHPEKRFHLVSIQADERQLPTRYAPPVNLASQQILPLRRRPKQSFKRRSGTSNSDIAVLLTAISKHGDRAALEQLIRLMDAGGAYSPDSLLNSRLAFDTVRQMYSEACPEGSFLGYFWTWRALHEGLVGLIEAKLPDAAIYHATTTGYAGLLAAICKIRFDRKVVVTEHGLYARERWMELLTQPPVGTRIDTGYTLTETRPTISRVWGEAFDAFARLAYQSADCVTTLFETNRRHQIEAGASPEQTRIIPNGVRMERFDARRVPLEPAPPRIALIGRVVPIKDICSFIEAVALIIIEFPDLSATIAGPMNENPNYAKICQRLVEKKRLETIITFAGNVPVEPLLMETDVHVLTSISEGQPLALLEACAAGVPSVVTDVGACREILLTGPGGQCSDLPPGGIVVDPVSPAAIADAVAALLRSPELRQEMGTAARQRVSRNYREDVCLRAYGALYSELLDHEEDVKPWRE</sequence>
<proteinExistence type="predicted"/>
<accession>A0ABT3ZC89</accession>
<evidence type="ECO:0000259" key="2">
    <source>
        <dbReference type="Pfam" id="PF11997"/>
    </source>
</evidence>
<dbReference type="InterPro" id="IPR047691">
    <property type="entry name" value="PelF-like"/>
</dbReference>
<evidence type="ECO:0000313" key="3">
    <source>
        <dbReference type="EMBL" id="MCY0149395.1"/>
    </source>
</evidence>
<dbReference type="SUPFAM" id="SSF53756">
    <property type="entry name" value="UDP-Glycosyltransferase/glycogen phosphorylase"/>
    <property type="match status" value="1"/>
</dbReference>
<name>A0ABT3ZC89_9HYPH</name>
<dbReference type="Pfam" id="PF11997">
    <property type="entry name" value="DUF3492"/>
    <property type="match status" value="1"/>
</dbReference>
<evidence type="ECO:0000259" key="1">
    <source>
        <dbReference type="Pfam" id="PF00534"/>
    </source>
</evidence>
<dbReference type="NCBIfam" id="NF038011">
    <property type="entry name" value="PelF"/>
    <property type="match status" value="1"/>
</dbReference>